<feature type="compositionally biased region" description="Basic and acidic residues" evidence="1">
    <location>
        <begin position="313"/>
        <end position="348"/>
    </location>
</feature>
<proteinExistence type="predicted"/>
<sequence length="389" mass="42496">MARSMEVPCKAVSQARQNLVPRGVTWPEAGPEDAVAGPFQGGAIKIATSCNFGTPQAQLAAAEQIICHQPSRSNRSVSKFEGANIAGRFNLAYNEFSPSSFHSISMAIMPGEHAPPMVAPASGIMTPSSRSSRSSYYRNDFGSDYQRQLHCRVGNSPRAPPPATCRQQQQSNVQGEGSLSYLECPMRIPRGFVLIPRSSQERSLSVDSRGKQPESTRVPSRRASKHPLGGHLAQQNHQANRFGGVNAKGRFNSAQTRDSPSIHPEKATFAYVASVGIPLLDIDSAAASGKNHNPTSNSAAPTPRQIVEGRQPLPKEEKKARRTSERKLGEKTKKMKADEQKKQEDGDKMRKKGRHRRFFSLPTFSLSSRSLADAQPPKCSTGRRAEKKK</sequence>
<evidence type="ECO:0000313" key="2">
    <source>
        <dbReference type="EMBL" id="CAE0676620.1"/>
    </source>
</evidence>
<accession>A0A7S3Z9S9</accession>
<organism evidence="2">
    <name type="scientific">Lotharella globosa</name>
    <dbReference type="NCBI Taxonomy" id="91324"/>
    <lineage>
        <taxon>Eukaryota</taxon>
        <taxon>Sar</taxon>
        <taxon>Rhizaria</taxon>
        <taxon>Cercozoa</taxon>
        <taxon>Chlorarachniophyceae</taxon>
        <taxon>Lotharella</taxon>
    </lineage>
</organism>
<feature type="compositionally biased region" description="Basic residues" evidence="1">
    <location>
        <begin position="349"/>
        <end position="358"/>
    </location>
</feature>
<dbReference type="AlphaFoldDB" id="A0A7S3Z9S9"/>
<feature type="region of interest" description="Disordered" evidence="1">
    <location>
        <begin position="286"/>
        <end position="389"/>
    </location>
</feature>
<protein>
    <submittedName>
        <fullName evidence="2">Uncharacterized protein</fullName>
    </submittedName>
</protein>
<evidence type="ECO:0000256" key="1">
    <source>
        <dbReference type="SAM" id="MobiDB-lite"/>
    </source>
</evidence>
<gene>
    <name evidence="2" type="ORF">LGLO00237_LOCUS28398</name>
</gene>
<feature type="region of interest" description="Disordered" evidence="1">
    <location>
        <begin position="198"/>
        <end position="262"/>
    </location>
</feature>
<name>A0A7S3Z9S9_9EUKA</name>
<reference evidence="2" key="1">
    <citation type="submission" date="2021-01" db="EMBL/GenBank/DDBJ databases">
        <authorList>
            <person name="Corre E."/>
            <person name="Pelletier E."/>
            <person name="Niang G."/>
            <person name="Scheremetjew M."/>
            <person name="Finn R."/>
            <person name="Kale V."/>
            <person name="Holt S."/>
            <person name="Cochrane G."/>
            <person name="Meng A."/>
            <person name="Brown T."/>
            <person name="Cohen L."/>
        </authorList>
    </citation>
    <scope>NUCLEOTIDE SEQUENCE</scope>
    <source>
        <strain evidence="2">CCCM811</strain>
    </source>
</reference>
<feature type="compositionally biased region" description="Polar residues" evidence="1">
    <location>
        <begin position="290"/>
        <end position="300"/>
    </location>
</feature>
<dbReference type="EMBL" id="HBIV01040110">
    <property type="protein sequence ID" value="CAE0676620.1"/>
    <property type="molecule type" value="Transcribed_RNA"/>
</dbReference>